<accession>A0A5E4MEB8</accession>
<dbReference type="AlphaFoldDB" id="A0A5E4MEB8"/>
<protein>
    <submittedName>
        <fullName evidence="1">Uncharacterized protein</fullName>
    </submittedName>
</protein>
<evidence type="ECO:0000313" key="2">
    <source>
        <dbReference type="Proteomes" id="UP000325440"/>
    </source>
</evidence>
<name>A0A5E4MEB8_9HEMI</name>
<sequence>MPENLLFLRYQCTDDTALAVQSMGLETCEEILNEDLDMLLNYCKMCKLKRNQSKRESMMLEQQID</sequence>
<proteinExistence type="predicted"/>
<reference evidence="1 2" key="1">
    <citation type="submission" date="2019-08" db="EMBL/GenBank/DDBJ databases">
        <authorList>
            <person name="Alioto T."/>
            <person name="Alioto T."/>
            <person name="Gomez Garrido J."/>
        </authorList>
    </citation>
    <scope>NUCLEOTIDE SEQUENCE [LARGE SCALE GENOMIC DNA]</scope>
</reference>
<evidence type="ECO:0000313" key="1">
    <source>
        <dbReference type="EMBL" id="VVC30619.1"/>
    </source>
</evidence>
<organism evidence="1 2">
    <name type="scientific">Cinara cedri</name>
    <dbReference type="NCBI Taxonomy" id="506608"/>
    <lineage>
        <taxon>Eukaryota</taxon>
        <taxon>Metazoa</taxon>
        <taxon>Ecdysozoa</taxon>
        <taxon>Arthropoda</taxon>
        <taxon>Hexapoda</taxon>
        <taxon>Insecta</taxon>
        <taxon>Pterygota</taxon>
        <taxon>Neoptera</taxon>
        <taxon>Paraneoptera</taxon>
        <taxon>Hemiptera</taxon>
        <taxon>Sternorrhyncha</taxon>
        <taxon>Aphidomorpha</taxon>
        <taxon>Aphidoidea</taxon>
        <taxon>Aphididae</taxon>
        <taxon>Lachninae</taxon>
        <taxon>Cinara</taxon>
    </lineage>
</organism>
<dbReference type="EMBL" id="CABPRJ010000526">
    <property type="protein sequence ID" value="VVC30619.1"/>
    <property type="molecule type" value="Genomic_DNA"/>
</dbReference>
<gene>
    <name evidence="1" type="ORF">CINCED_3A014140</name>
</gene>
<keyword evidence="2" id="KW-1185">Reference proteome</keyword>
<dbReference type="Proteomes" id="UP000325440">
    <property type="component" value="Unassembled WGS sequence"/>
</dbReference>